<feature type="domain" description="Calcineurin-like phosphoesterase" evidence="3">
    <location>
        <begin position="93"/>
        <end position="304"/>
    </location>
</feature>
<proteinExistence type="predicted"/>
<dbReference type="PANTHER" id="PTHR10161">
    <property type="entry name" value="TARTRATE-RESISTANT ACID PHOSPHATASE TYPE 5"/>
    <property type="match status" value="1"/>
</dbReference>
<name>A0A024G674_9STRA</name>
<evidence type="ECO:0000256" key="2">
    <source>
        <dbReference type="ARBA" id="ARBA00022801"/>
    </source>
</evidence>
<dbReference type="InterPro" id="IPR051558">
    <property type="entry name" value="Metallophosphoesterase_PAP"/>
</dbReference>
<evidence type="ECO:0000313" key="5">
    <source>
        <dbReference type="Proteomes" id="UP000053237"/>
    </source>
</evidence>
<dbReference type="PANTHER" id="PTHR10161:SF14">
    <property type="entry name" value="TARTRATE-RESISTANT ACID PHOSPHATASE TYPE 5"/>
    <property type="match status" value="1"/>
</dbReference>
<comment type="caution">
    <text evidence="4">The sequence shown here is derived from an EMBL/GenBank/DDBJ whole genome shotgun (WGS) entry which is preliminary data.</text>
</comment>
<dbReference type="Gene3D" id="3.60.21.10">
    <property type="match status" value="1"/>
</dbReference>
<gene>
    <name evidence="4" type="ORF">BN9_031340</name>
</gene>
<dbReference type="STRING" id="65357.A0A024G674"/>
<dbReference type="AlphaFoldDB" id="A0A024G674"/>
<accession>A0A024G674</accession>
<protein>
    <recommendedName>
        <fullName evidence="3">Calcineurin-like phosphoesterase domain-containing protein</fullName>
    </recommendedName>
</protein>
<keyword evidence="2" id="KW-0378">Hydrolase</keyword>
<dbReference type="SUPFAM" id="SSF56300">
    <property type="entry name" value="Metallo-dependent phosphatases"/>
    <property type="match status" value="1"/>
</dbReference>
<sequence>MKNPWTSVSFVTLICTQSGNGMPLRFRPNLQLQIPDSAPAEQFQVYSEDSRVRHLQYELRDNKAVHVHVDEADAESLRKVHLTTNRDGRKISFIVLADSGVPNFQHGHKMEGFHKDIGEKLGSFAGKVDFVVLAGDNFYDHGVKDCADPQWKEVWFDRLRVAKLKVPFFSVLGNHDVEGAPGLQNVFQNCEGVDEEMAHYWVSPSTNYHVAVNGEINLVFINTNEVGTDPVTRKKGMNIIASQAIKDIKPDFVVGHHPMYAAGPTNKKRVNYIKSDGTLHGESIAAAHLRNLPFSTYICGHVHGMQFHRGVNHKQILVGGGGGTLATGLGSNPQHGSSSNFEDVEAVVNDIAHGFAVITIDLTTHKSEVEYHRYIGHRKWVISLSVDI</sequence>
<reference evidence="4 5" key="1">
    <citation type="submission" date="2012-05" db="EMBL/GenBank/DDBJ databases">
        <title>Recombination and specialization in a pathogen metapopulation.</title>
        <authorList>
            <person name="Gardiner A."/>
            <person name="Kemen E."/>
            <person name="Schultz-Larsen T."/>
            <person name="MacLean D."/>
            <person name="Van Oosterhout C."/>
            <person name="Jones J.D.G."/>
        </authorList>
    </citation>
    <scope>NUCLEOTIDE SEQUENCE [LARGE SCALE GENOMIC DNA]</scope>
    <source>
        <strain evidence="4 5">Ac Nc2</strain>
    </source>
</reference>
<evidence type="ECO:0000256" key="1">
    <source>
        <dbReference type="ARBA" id="ARBA00022729"/>
    </source>
</evidence>
<dbReference type="OrthoDB" id="411211at2759"/>
<dbReference type="InParanoid" id="A0A024G674"/>
<dbReference type="EMBL" id="CAIX01000033">
    <property type="protein sequence ID" value="CCI42350.1"/>
    <property type="molecule type" value="Genomic_DNA"/>
</dbReference>
<dbReference type="Pfam" id="PF00149">
    <property type="entry name" value="Metallophos"/>
    <property type="match status" value="1"/>
</dbReference>
<dbReference type="Proteomes" id="UP000053237">
    <property type="component" value="Unassembled WGS sequence"/>
</dbReference>
<evidence type="ECO:0000313" key="4">
    <source>
        <dbReference type="EMBL" id="CCI42350.1"/>
    </source>
</evidence>
<organism evidence="4 5">
    <name type="scientific">Albugo candida</name>
    <dbReference type="NCBI Taxonomy" id="65357"/>
    <lineage>
        <taxon>Eukaryota</taxon>
        <taxon>Sar</taxon>
        <taxon>Stramenopiles</taxon>
        <taxon>Oomycota</taxon>
        <taxon>Peronosporomycetes</taxon>
        <taxon>Albuginales</taxon>
        <taxon>Albuginaceae</taxon>
        <taxon>Albugo</taxon>
    </lineage>
</organism>
<dbReference type="InterPro" id="IPR029052">
    <property type="entry name" value="Metallo-depent_PP-like"/>
</dbReference>
<evidence type="ECO:0000259" key="3">
    <source>
        <dbReference type="Pfam" id="PF00149"/>
    </source>
</evidence>
<keyword evidence="5" id="KW-1185">Reference proteome</keyword>
<keyword evidence="1" id="KW-0732">Signal</keyword>
<dbReference type="GO" id="GO:0016787">
    <property type="term" value="F:hydrolase activity"/>
    <property type="evidence" value="ECO:0007669"/>
    <property type="project" value="UniProtKB-KW"/>
</dbReference>
<dbReference type="InterPro" id="IPR004843">
    <property type="entry name" value="Calcineurin-like_PHP"/>
</dbReference>